<evidence type="ECO:0008006" key="4">
    <source>
        <dbReference type="Google" id="ProtNLM"/>
    </source>
</evidence>
<organism evidence="2 3">
    <name type="scientific">Sorangium cellulosum</name>
    <name type="common">Polyangium cellulosum</name>
    <dbReference type="NCBI Taxonomy" id="56"/>
    <lineage>
        <taxon>Bacteria</taxon>
        <taxon>Pseudomonadati</taxon>
        <taxon>Myxococcota</taxon>
        <taxon>Polyangia</taxon>
        <taxon>Polyangiales</taxon>
        <taxon>Polyangiaceae</taxon>
        <taxon>Sorangium</taxon>
    </lineage>
</organism>
<dbReference type="InterPro" id="IPR010699">
    <property type="entry name" value="DUF1275"/>
</dbReference>
<comment type="caution">
    <text evidence="2">The sequence shown here is derived from an EMBL/GenBank/DDBJ whole genome shotgun (WGS) entry which is preliminary data.</text>
</comment>
<dbReference type="EMBL" id="JEMC01001323">
    <property type="protein sequence ID" value="KYF98046.1"/>
    <property type="molecule type" value="Genomic_DNA"/>
</dbReference>
<evidence type="ECO:0000256" key="1">
    <source>
        <dbReference type="SAM" id="Phobius"/>
    </source>
</evidence>
<keyword evidence="1" id="KW-0812">Transmembrane</keyword>
<keyword evidence="1" id="KW-1133">Transmembrane helix</keyword>
<dbReference type="PANTHER" id="PTHR37314:SF4">
    <property type="entry name" value="UPF0700 TRANSMEMBRANE PROTEIN YOAK"/>
    <property type="match status" value="1"/>
</dbReference>
<feature type="transmembrane region" description="Helical" evidence="1">
    <location>
        <begin position="64"/>
        <end position="85"/>
    </location>
</feature>
<feature type="transmembrane region" description="Helical" evidence="1">
    <location>
        <begin position="12"/>
        <end position="33"/>
    </location>
</feature>
<dbReference type="Proteomes" id="UP000075515">
    <property type="component" value="Unassembled WGS sequence"/>
</dbReference>
<reference evidence="2 3" key="1">
    <citation type="submission" date="2014-02" db="EMBL/GenBank/DDBJ databases">
        <title>The small core and large imbalanced accessory genome model reveals a collaborative survival strategy of Sorangium cellulosum strains in nature.</title>
        <authorList>
            <person name="Han K."/>
            <person name="Peng R."/>
            <person name="Blom J."/>
            <person name="Li Y.-Z."/>
        </authorList>
    </citation>
    <scope>NUCLEOTIDE SEQUENCE [LARGE SCALE GENOMIC DNA]</scope>
    <source>
        <strain evidence="2 3">So0149</strain>
    </source>
</reference>
<protein>
    <recommendedName>
        <fullName evidence="4">DUF1275 domain-containing protein</fullName>
    </recommendedName>
</protein>
<gene>
    <name evidence="2" type="ORF">BE18_32125</name>
</gene>
<dbReference type="PANTHER" id="PTHR37314">
    <property type="entry name" value="SLR0142 PROTEIN"/>
    <property type="match status" value="1"/>
</dbReference>
<name>A0A150T1X5_SORCE</name>
<proteinExistence type="predicted"/>
<feature type="transmembrane region" description="Helical" evidence="1">
    <location>
        <begin position="191"/>
        <end position="213"/>
    </location>
</feature>
<dbReference type="Pfam" id="PF06912">
    <property type="entry name" value="DUF1275"/>
    <property type="match status" value="1"/>
</dbReference>
<dbReference type="AlphaFoldDB" id="A0A150T1X5"/>
<evidence type="ECO:0000313" key="2">
    <source>
        <dbReference type="EMBL" id="KYF98046.1"/>
    </source>
</evidence>
<accession>A0A150T1X5</accession>
<evidence type="ECO:0000313" key="3">
    <source>
        <dbReference type="Proteomes" id="UP000075515"/>
    </source>
</evidence>
<feature type="transmembrane region" description="Helical" evidence="1">
    <location>
        <begin position="220"/>
        <end position="240"/>
    </location>
</feature>
<feature type="transmembrane region" description="Helical" evidence="1">
    <location>
        <begin position="97"/>
        <end position="118"/>
    </location>
</feature>
<keyword evidence="1" id="KW-0472">Membrane</keyword>
<sequence length="258" mass="26792">MDRPVNVIEARFGVAAALAFVSGAVDVIGWLSLDHLYTTHMTGNSAALGQAIARGDARAIVTRGLPAVVFVAGVVCGAALAEVCAHRGVRADVAPGLALTAALLGGFLVGVSVTAHAGPVPLEPAWAFDLQASLVSLAMGVQTATFRRIDGVTVRTTYITGMLTNFAEELAQLLARPRDAPVDLRSTARHLVATGIIWPSFVTGAAASALAHARWGARALVIPVLLLVSLVVLDLAWPVGGPSGTAAWRREQRRRSGE</sequence>